<dbReference type="InterPro" id="IPR058667">
    <property type="entry name" value="DUF6242_C"/>
</dbReference>
<comment type="caution">
    <text evidence="2">The sequence shown here is derived from an EMBL/GenBank/DDBJ whole genome shotgun (WGS) entry which is preliminary data.</text>
</comment>
<dbReference type="InterPro" id="IPR052025">
    <property type="entry name" value="Xyloglucanase_GH74"/>
</dbReference>
<dbReference type="EMBL" id="JAAKZF010000082">
    <property type="protein sequence ID" value="NGO55159.1"/>
    <property type="molecule type" value="Genomic_DNA"/>
</dbReference>
<evidence type="ECO:0000313" key="3">
    <source>
        <dbReference type="Proteomes" id="UP001642900"/>
    </source>
</evidence>
<accession>A0A6G4WKM7</accession>
<proteinExistence type="predicted"/>
<dbReference type="AlphaFoldDB" id="A0A6G4WKM7"/>
<evidence type="ECO:0000313" key="2">
    <source>
        <dbReference type="EMBL" id="NGO55159.1"/>
    </source>
</evidence>
<name>A0A6G4WKM7_9HYPH</name>
<dbReference type="Proteomes" id="UP001642900">
    <property type="component" value="Unassembled WGS sequence"/>
</dbReference>
<sequence>MISNLKRTKRIWTAWLPGLTVLAIIPVLAAAFAISSARAADKGSIVALAYDAGGGALLKSDGEAVYRSGNNGDTWQAIPLPPSANGSIAAVATPAKRSGVVYVAGPGLGVLRTEDDGASWVALNTGLPSTKVTAFTAHAALPEAIYAFVPESGIYRSQDAGKSWKLMDRGPENTRQLLHTDMKGSMETGWLYAATLQGARVSMDCFCLWRDAGELNGKVDSLAYDPLQPERLYAASDQGLFRSTNGGQDWEQTASPEAAVTTLTATPSGALYAASTDGALFRSLDRAETWEPIGD</sequence>
<dbReference type="PANTHER" id="PTHR43739">
    <property type="entry name" value="XYLOGLUCANASE (EUROFUNG)"/>
    <property type="match status" value="1"/>
</dbReference>
<reference evidence="2 3" key="1">
    <citation type="submission" date="2020-02" db="EMBL/GenBank/DDBJ databases">
        <title>Genome sequence of strain CCNWXJ40-4.</title>
        <authorList>
            <person name="Gao J."/>
            <person name="Sun J."/>
        </authorList>
    </citation>
    <scope>NUCLEOTIDE SEQUENCE [LARGE SCALE GENOMIC DNA]</scope>
    <source>
        <strain evidence="2 3">CCNWXJ 40-4</strain>
    </source>
</reference>
<protein>
    <recommendedName>
        <fullName evidence="1">DUF6242 domain-containing protein</fullName>
    </recommendedName>
</protein>
<keyword evidence="3" id="KW-1185">Reference proteome</keyword>
<dbReference type="SUPFAM" id="SSF110296">
    <property type="entry name" value="Oligoxyloglucan reducing end-specific cellobiohydrolase"/>
    <property type="match status" value="1"/>
</dbReference>
<gene>
    <name evidence="2" type="ORF">G6N73_29430</name>
</gene>
<dbReference type="GO" id="GO:0010411">
    <property type="term" value="P:xyloglucan metabolic process"/>
    <property type="evidence" value="ECO:0007669"/>
    <property type="project" value="TreeGrafter"/>
</dbReference>
<dbReference type="Gene3D" id="2.130.10.10">
    <property type="entry name" value="YVTN repeat-like/Quinoprotein amine dehydrogenase"/>
    <property type="match status" value="2"/>
</dbReference>
<evidence type="ECO:0000259" key="1">
    <source>
        <dbReference type="Pfam" id="PF25852"/>
    </source>
</evidence>
<feature type="domain" description="DUF6242" evidence="1">
    <location>
        <begin position="230"/>
        <end position="291"/>
    </location>
</feature>
<dbReference type="RefSeq" id="WP_165033520.1">
    <property type="nucleotide sequence ID" value="NZ_JAAKZF010000082.1"/>
</dbReference>
<dbReference type="InterPro" id="IPR015943">
    <property type="entry name" value="WD40/YVTN_repeat-like_dom_sf"/>
</dbReference>
<dbReference type="PANTHER" id="PTHR43739:SF5">
    <property type="entry name" value="EXO-ALPHA-SIALIDASE"/>
    <property type="match status" value="1"/>
</dbReference>
<dbReference type="Pfam" id="PF25852">
    <property type="entry name" value="DUF6242_C"/>
    <property type="match status" value="1"/>
</dbReference>
<organism evidence="2 3">
    <name type="scientific">Allomesorhizobium camelthorni</name>
    <dbReference type="NCBI Taxonomy" id="475069"/>
    <lineage>
        <taxon>Bacteria</taxon>
        <taxon>Pseudomonadati</taxon>
        <taxon>Pseudomonadota</taxon>
        <taxon>Alphaproteobacteria</taxon>
        <taxon>Hyphomicrobiales</taxon>
        <taxon>Phyllobacteriaceae</taxon>
        <taxon>Allomesorhizobium</taxon>
    </lineage>
</organism>